<dbReference type="PANTHER" id="PTHR20857:SF23">
    <property type="entry name" value="THIAMINE BIOSYNTHETIC BIFUNCTIONAL ENZYME"/>
    <property type="match status" value="1"/>
</dbReference>
<dbReference type="GO" id="GO:0009228">
    <property type="term" value="P:thiamine biosynthetic process"/>
    <property type="evidence" value="ECO:0007669"/>
    <property type="project" value="UniProtKB-KW"/>
</dbReference>
<gene>
    <name evidence="4" type="ORF">SAMN00768000_0416</name>
</gene>
<dbReference type="Proteomes" id="UP000192660">
    <property type="component" value="Unassembled WGS sequence"/>
</dbReference>
<evidence type="ECO:0000313" key="4">
    <source>
        <dbReference type="EMBL" id="SMC02198.1"/>
    </source>
</evidence>
<dbReference type="OrthoDB" id="9815348at2"/>
<name>A0A1W1W7E4_SULTA</name>
<dbReference type="RefSeq" id="WP_020376289.1">
    <property type="nucleotide sequence ID" value="NZ_FWWY01000001.1"/>
</dbReference>
<dbReference type="CDD" id="cd00564">
    <property type="entry name" value="TMP_TenI"/>
    <property type="match status" value="1"/>
</dbReference>
<accession>A0A1W1W7E4</accession>
<dbReference type="PANTHER" id="PTHR20857">
    <property type="entry name" value="THIAMINE-PHOSPHATE PYROPHOSPHORYLASE"/>
    <property type="match status" value="1"/>
</dbReference>
<dbReference type="Gene3D" id="3.20.20.70">
    <property type="entry name" value="Aldolase class I"/>
    <property type="match status" value="1"/>
</dbReference>
<feature type="domain" description="Thiamine phosphate synthase/TenI" evidence="3">
    <location>
        <begin position="22"/>
        <end position="172"/>
    </location>
</feature>
<reference evidence="5" key="1">
    <citation type="submission" date="2017-04" db="EMBL/GenBank/DDBJ databases">
        <authorList>
            <person name="Varghese N."/>
            <person name="Submissions S."/>
        </authorList>
    </citation>
    <scope>NUCLEOTIDE SEQUENCE [LARGE SCALE GENOMIC DNA]</scope>
    <source>
        <strain evidence="5">DSM 9293</strain>
    </source>
</reference>
<dbReference type="SUPFAM" id="SSF51391">
    <property type="entry name" value="Thiamin phosphate synthase"/>
    <property type="match status" value="1"/>
</dbReference>
<keyword evidence="2" id="KW-0784">Thiamine biosynthesis</keyword>
<comment type="pathway">
    <text evidence="1">Cofactor biosynthesis; thiamine diphosphate biosynthesis.</text>
</comment>
<evidence type="ECO:0000313" key="5">
    <source>
        <dbReference type="Proteomes" id="UP000192660"/>
    </source>
</evidence>
<evidence type="ECO:0000259" key="3">
    <source>
        <dbReference type="Pfam" id="PF02581"/>
    </source>
</evidence>
<evidence type="ECO:0000256" key="2">
    <source>
        <dbReference type="ARBA" id="ARBA00022977"/>
    </source>
</evidence>
<dbReference type="AlphaFoldDB" id="A0A1W1W7E4"/>
<dbReference type="GO" id="GO:0004789">
    <property type="term" value="F:thiamine-phosphate diphosphorylase activity"/>
    <property type="evidence" value="ECO:0007669"/>
    <property type="project" value="TreeGrafter"/>
</dbReference>
<dbReference type="GO" id="GO:0005737">
    <property type="term" value="C:cytoplasm"/>
    <property type="evidence" value="ECO:0007669"/>
    <property type="project" value="TreeGrafter"/>
</dbReference>
<sequence>MVIGVIDVPRFPHSAWSILPSLQGILDGLIVRDKEGLAPSVKSTALKIREMAPGLPLWINSYVSVALSLPADGLALPANSAPAASLRSIWHKPIMASVHTLDELAYHQGADYYLWGHAFVSTSKPGLAPRSWSDLRQIIHQASAPVLVIGGINQDNVQAFQGIGIYGVCLSDGLWYEANPIAACEKIKSHLRSSYPNSPGGTPCD</sequence>
<dbReference type="Pfam" id="PF02581">
    <property type="entry name" value="TMP-TENI"/>
    <property type="match status" value="1"/>
</dbReference>
<proteinExistence type="predicted"/>
<dbReference type="EMBL" id="FWWY01000001">
    <property type="protein sequence ID" value="SMC02198.1"/>
    <property type="molecule type" value="Genomic_DNA"/>
</dbReference>
<keyword evidence="5" id="KW-1185">Reference proteome</keyword>
<organism evidence="4 5">
    <name type="scientific">Sulfobacillus thermosulfidooxidans (strain DSM 9293 / VKM B-1269 / AT-1)</name>
    <dbReference type="NCBI Taxonomy" id="929705"/>
    <lineage>
        <taxon>Bacteria</taxon>
        <taxon>Bacillati</taxon>
        <taxon>Bacillota</taxon>
        <taxon>Clostridia</taxon>
        <taxon>Eubacteriales</taxon>
        <taxon>Clostridiales Family XVII. Incertae Sedis</taxon>
        <taxon>Sulfobacillus</taxon>
    </lineage>
</organism>
<evidence type="ECO:0000256" key="1">
    <source>
        <dbReference type="ARBA" id="ARBA00004948"/>
    </source>
</evidence>
<dbReference type="InterPro" id="IPR013785">
    <property type="entry name" value="Aldolase_TIM"/>
</dbReference>
<dbReference type="InterPro" id="IPR036206">
    <property type="entry name" value="ThiamineP_synth_sf"/>
</dbReference>
<dbReference type="InterPro" id="IPR022998">
    <property type="entry name" value="ThiamineP_synth_TenI"/>
</dbReference>
<protein>
    <submittedName>
        <fullName evidence="4">Thiamine monophosphate synthase/TENI</fullName>
    </submittedName>
</protein>